<proteinExistence type="predicted"/>
<dbReference type="RefSeq" id="WP_192594529.1">
    <property type="nucleotide sequence ID" value="NZ_BAAALJ010000017.1"/>
</dbReference>
<organism evidence="2 3">
    <name type="scientific">Nesterenkonia lutea</name>
    <dbReference type="NCBI Taxonomy" id="272919"/>
    <lineage>
        <taxon>Bacteria</taxon>
        <taxon>Bacillati</taxon>
        <taxon>Actinomycetota</taxon>
        <taxon>Actinomycetes</taxon>
        <taxon>Micrococcales</taxon>
        <taxon>Micrococcaceae</taxon>
        <taxon>Nesterenkonia</taxon>
    </lineage>
</organism>
<evidence type="ECO:0000313" key="2">
    <source>
        <dbReference type="EMBL" id="MBE1523372.1"/>
    </source>
</evidence>
<dbReference type="PANTHER" id="PTHR43745">
    <property type="entry name" value="NITROREDUCTASE MJ1384-RELATED"/>
    <property type="match status" value="1"/>
</dbReference>
<dbReference type="Proteomes" id="UP000643525">
    <property type="component" value="Unassembled WGS sequence"/>
</dbReference>
<sequence>MSQNKQLALPGATVTPLTELLEKRRSTRTFAEAGIQMTELAHLLRAAVGLRTDRGSVVPSAHSLSLLSVGIVAGGVENLRPGSYVYLPGTDALVCETVGDHRNEVASATLVDQNWSARASVFLLITAQVETLNDHFAEQPPLGRRGERYALLEAGHISQNTYLAAAELGLGAVLIAGFRDEELSLLSATLFPSLPPDSQVLGIIALGRAVKNPGS</sequence>
<comment type="caution">
    <text evidence="2">The sequence shown here is derived from an EMBL/GenBank/DDBJ whole genome shotgun (WGS) entry which is preliminary data.</text>
</comment>
<dbReference type="InterPro" id="IPR052544">
    <property type="entry name" value="Bacteriocin_Proc_Enz"/>
</dbReference>
<dbReference type="Pfam" id="PF00881">
    <property type="entry name" value="Nitroreductase"/>
    <property type="match status" value="1"/>
</dbReference>
<dbReference type="EMBL" id="JADBED010000001">
    <property type="protein sequence ID" value="MBE1523372.1"/>
    <property type="molecule type" value="Genomic_DNA"/>
</dbReference>
<gene>
    <name evidence="2" type="ORF">H4W27_000490</name>
</gene>
<dbReference type="CDD" id="cd02142">
    <property type="entry name" value="McbC_SagB-like_oxidoreductase"/>
    <property type="match status" value="1"/>
</dbReference>
<feature type="domain" description="Nitroreductase" evidence="1">
    <location>
        <begin position="22"/>
        <end position="208"/>
    </location>
</feature>
<dbReference type="InterPro" id="IPR000415">
    <property type="entry name" value="Nitroreductase-like"/>
</dbReference>
<dbReference type="InterPro" id="IPR029479">
    <property type="entry name" value="Nitroreductase"/>
</dbReference>
<evidence type="ECO:0000259" key="1">
    <source>
        <dbReference type="Pfam" id="PF00881"/>
    </source>
</evidence>
<reference evidence="2 3" key="1">
    <citation type="submission" date="2020-10" db="EMBL/GenBank/DDBJ databases">
        <title>Sequencing the genomes of 1000 actinobacteria strains.</title>
        <authorList>
            <person name="Klenk H.-P."/>
        </authorList>
    </citation>
    <scope>NUCLEOTIDE SEQUENCE [LARGE SCALE GENOMIC DNA]</scope>
    <source>
        <strain evidence="2 3">DSM 15666</strain>
    </source>
</reference>
<dbReference type="PANTHER" id="PTHR43745:SF2">
    <property type="entry name" value="NITROREDUCTASE MJ1384-RELATED"/>
    <property type="match status" value="1"/>
</dbReference>
<evidence type="ECO:0000313" key="3">
    <source>
        <dbReference type="Proteomes" id="UP000643525"/>
    </source>
</evidence>
<protein>
    <submittedName>
        <fullName evidence="2">SagB-type dehydrogenase family enzyme</fullName>
    </submittedName>
</protein>
<dbReference type="SUPFAM" id="SSF55469">
    <property type="entry name" value="FMN-dependent nitroreductase-like"/>
    <property type="match status" value="1"/>
</dbReference>
<name>A0ABR9JBR1_9MICC</name>
<keyword evidence="3" id="KW-1185">Reference proteome</keyword>
<dbReference type="Gene3D" id="3.40.109.10">
    <property type="entry name" value="NADH Oxidase"/>
    <property type="match status" value="1"/>
</dbReference>
<accession>A0ABR9JBR1</accession>